<reference evidence="2 3" key="1">
    <citation type="submission" date="2024-09" db="EMBL/GenBank/DDBJ databases">
        <authorList>
            <person name="Sun Q."/>
            <person name="Mori K."/>
        </authorList>
    </citation>
    <scope>NUCLEOTIDE SEQUENCE [LARGE SCALE GENOMIC DNA]</scope>
    <source>
        <strain evidence="2 3">CCM 8545</strain>
    </source>
</reference>
<keyword evidence="1" id="KW-0732">Signal</keyword>
<dbReference type="InterPro" id="IPR006059">
    <property type="entry name" value="SBP"/>
</dbReference>
<accession>A0ABV6C990</accession>
<dbReference type="Pfam" id="PF13416">
    <property type="entry name" value="SBP_bac_8"/>
    <property type="match status" value="1"/>
</dbReference>
<dbReference type="SUPFAM" id="SSF53850">
    <property type="entry name" value="Periplasmic binding protein-like II"/>
    <property type="match status" value="1"/>
</dbReference>
<proteinExistence type="predicted"/>
<protein>
    <submittedName>
        <fullName evidence="2">Extracellular solute-binding protein</fullName>
    </submittedName>
</protein>
<dbReference type="RefSeq" id="WP_385876232.1">
    <property type="nucleotide sequence ID" value="NZ_JBHLXE010000033.1"/>
</dbReference>
<comment type="caution">
    <text evidence="2">The sequence shown here is derived from an EMBL/GenBank/DDBJ whole genome shotgun (WGS) entry which is preliminary data.</text>
</comment>
<feature type="chain" id="PRO_5045218827" evidence="1">
    <location>
        <begin position="24"/>
        <end position="363"/>
    </location>
</feature>
<dbReference type="EMBL" id="JBHLXE010000033">
    <property type="protein sequence ID" value="MFC0179142.1"/>
    <property type="molecule type" value="Genomic_DNA"/>
</dbReference>
<keyword evidence="3" id="KW-1185">Reference proteome</keyword>
<dbReference type="Proteomes" id="UP001589758">
    <property type="component" value="Unassembled WGS sequence"/>
</dbReference>
<evidence type="ECO:0000256" key="1">
    <source>
        <dbReference type="SAM" id="SignalP"/>
    </source>
</evidence>
<sequence length="363" mass="40556">MKIVKKAISLITLTILFPLASQANVDSLANKSWDEVVSQAKDEGEINFNVWYLQPRWRDFVKEFENEYGIKVNIAEGTIDAQFNKLLSEKNDKIGKIDVIALATSRFPIVQKNEAIARLNWIPEYSDKVNFIEGFDTGEYAVAFWGNQTGIAYDPDRISEESLPQTFDELNSWIKNNPYMFGYNDPNNGGAGNAFIQRATVLTSGEFDFSSTTVDPKVVTNWSKTWQWFVDNKENIVLTGSGADSITRLNDGEFILVPAWEDHLAGLQKAGAITPRLKFYVPEFGMLGGGNIIAMPANAKNSAAAAVFINWLTSEATQKKLNTEFGTVPMIKNQLDPNNQVLGFSAEYGAELKKQFVTKVMMK</sequence>
<dbReference type="Gene3D" id="3.40.190.10">
    <property type="entry name" value="Periplasmic binding protein-like II"/>
    <property type="match status" value="2"/>
</dbReference>
<organism evidence="2 3">
    <name type="scientific">Thorsellia kenyensis</name>
    <dbReference type="NCBI Taxonomy" id="1549888"/>
    <lineage>
        <taxon>Bacteria</taxon>
        <taxon>Pseudomonadati</taxon>
        <taxon>Pseudomonadota</taxon>
        <taxon>Gammaproteobacteria</taxon>
        <taxon>Enterobacterales</taxon>
        <taxon>Thorselliaceae</taxon>
        <taxon>Thorsellia</taxon>
    </lineage>
</organism>
<evidence type="ECO:0000313" key="3">
    <source>
        <dbReference type="Proteomes" id="UP001589758"/>
    </source>
</evidence>
<evidence type="ECO:0000313" key="2">
    <source>
        <dbReference type="EMBL" id="MFC0179142.1"/>
    </source>
</evidence>
<feature type="signal peptide" evidence="1">
    <location>
        <begin position="1"/>
        <end position="23"/>
    </location>
</feature>
<name>A0ABV6C990_9GAMM</name>
<dbReference type="PANTHER" id="PTHR42779:SF1">
    <property type="entry name" value="PROTEIN YNJB"/>
    <property type="match status" value="1"/>
</dbReference>
<gene>
    <name evidence="2" type="ORF">ACFFIT_03355</name>
</gene>
<dbReference type="PANTHER" id="PTHR42779">
    <property type="entry name" value="PROTEIN YNJB"/>
    <property type="match status" value="1"/>
</dbReference>